<evidence type="ECO:0000256" key="5">
    <source>
        <dbReference type="ARBA" id="ARBA00023237"/>
    </source>
</evidence>
<feature type="region of interest" description="Disordered" evidence="6">
    <location>
        <begin position="32"/>
        <end position="62"/>
    </location>
</feature>
<dbReference type="OrthoDB" id="8585044at2"/>
<keyword evidence="3 7" id="KW-0732">Signal</keyword>
<evidence type="ECO:0000256" key="4">
    <source>
        <dbReference type="ARBA" id="ARBA00023136"/>
    </source>
</evidence>
<evidence type="ECO:0000256" key="3">
    <source>
        <dbReference type="ARBA" id="ARBA00022729"/>
    </source>
</evidence>
<dbReference type="EMBL" id="RRUE01000002">
    <property type="protein sequence ID" value="RRN44164.1"/>
    <property type="molecule type" value="Genomic_DNA"/>
</dbReference>
<dbReference type="Pfam" id="PF06629">
    <property type="entry name" value="MipA"/>
    <property type="match status" value="1"/>
</dbReference>
<reference evidence="8 9" key="1">
    <citation type="submission" date="2018-11" db="EMBL/GenBank/DDBJ databases">
        <title>Genome sequencing of Lautropia sp. KCOM 2505 (= ChDC F240).</title>
        <authorList>
            <person name="Kook J.-K."/>
            <person name="Park S.-N."/>
            <person name="Lim Y.K."/>
        </authorList>
    </citation>
    <scope>NUCLEOTIDE SEQUENCE [LARGE SCALE GENOMIC DNA]</scope>
    <source>
        <strain evidence="8 9">KCOM 2505</strain>
    </source>
</reference>
<dbReference type="AlphaFoldDB" id="A0A426FNC1"/>
<protein>
    <submittedName>
        <fullName evidence="8">MipA/OmpV family protein</fullName>
    </submittedName>
</protein>
<evidence type="ECO:0000313" key="9">
    <source>
        <dbReference type="Proteomes" id="UP000270261"/>
    </source>
</evidence>
<proteinExistence type="inferred from homology"/>
<name>A0A426FNC1_9BURK</name>
<organism evidence="8 9">
    <name type="scientific">Lautropia dentalis</name>
    <dbReference type="NCBI Taxonomy" id="2490857"/>
    <lineage>
        <taxon>Bacteria</taxon>
        <taxon>Pseudomonadati</taxon>
        <taxon>Pseudomonadota</taxon>
        <taxon>Betaproteobacteria</taxon>
        <taxon>Burkholderiales</taxon>
        <taxon>Burkholderiaceae</taxon>
        <taxon>Lautropia</taxon>
    </lineage>
</organism>
<sequence>MTWAGKSLRSMHGWLLLGSMFFVSGAQGAQTAGAAQGEGDSPVSAEEASVSSGPADMPARAPSLSSQIWGDHTDVSLGVMLGTRPTYMGAKETQGGVEPFFSVSRGIFFFDPRGIGVQYGSDDGLMASLSIGADPGRSEKKSSAAGRPGSERLKGMGTIRSATTTNLTLSVPVTDWLALTGAAEFRVHGAQRGNTFHAGFDVAALDTDSDQITVGLKAHGGNQRYNALFFGVTPQQAQTSRFSAFEAKSGLHAYSLEAGWNHVLDRHWSITGGVEAMRMANRAAKSPIVEKRTGVSGFVGVNYQF</sequence>
<evidence type="ECO:0000256" key="7">
    <source>
        <dbReference type="SAM" id="SignalP"/>
    </source>
</evidence>
<keyword evidence="4" id="KW-0472">Membrane</keyword>
<comment type="similarity">
    <text evidence="2">Belongs to the MipA/OmpV family.</text>
</comment>
<comment type="subcellular location">
    <subcellularLocation>
        <location evidence="1">Cell outer membrane</location>
    </subcellularLocation>
</comment>
<feature type="compositionally biased region" description="Low complexity" evidence="6">
    <location>
        <begin position="32"/>
        <end position="54"/>
    </location>
</feature>
<accession>A0A426FNC1</accession>
<evidence type="ECO:0000256" key="6">
    <source>
        <dbReference type="SAM" id="MobiDB-lite"/>
    </source>
</evidence>
<dbReference type="InterPro" id="IPR010583">
    <property type="entry name" value="MipA"/>
</dbReference>
<evidence type="ECO:0000313" key="8">
    <source>
        <dbReference type="EMBL" id="RRN44164.1"/>
    </source>
</evidence>
<feature type="chain" id="PRO_5018976117" evidence="7">
    <location>
        <begin position="29"/>
        <end position="305"/>
    </location>
</feature>
<dbReference type="GO" id="GO:0009279">
    <property type="term" value="C:cell outer membrane"/>
    <property type="evidence" value="ECO:0007669"/>
    <property type="project" value="UniProtKB-SubCell"/>
</dbReference>
<feature type="signal peptide" evidence="7">
    <location>
        <begin position="1"/>
        <end position="28"/>
    </location>
</feature>
<dbReference type="Proteomes" id="UP000270261">
    <property type="component" value="Unassembled WGS sequence"/>
</dbReference>
<dbReference type="PANTHER" id="PTHR38776:SF1">
    <property type="entry name" value="MLTA-INTERACTING PROTEIN-RELATED"/>
    <property type="match status" value="1"/>
</dbReference>
<evidence type="ECO:0000256" key="2">
    <source>
        <dbReference type="ARBA" id="ARBA00005722"/>
    </source>
</evidence>
<evidence type="ECO:0000256" key="1">
    <source>
        <dbReference type="ARBA" id="ARBA00004442"/>
    </source>
</evidence>
<feature type="region of interest" description="Disordered" evidence="6">
    <location>
        <begin position="131"/>
        <end position="154"/>
    </location>
</feature>
<comment type="caution">
    <text evidence="8">The sequence shown here is derived from an EMBL/GenBank/DDBJ whole genome shotgun (WGS) entry which is preliminary data.</text>
</comment>
<keyword evidence="5" id="KW-0998">Cell outer membrane</keyword>
<dbReference type="PANTHER" id="PTHR38776">
    <property type="entry name" value="MLTA-INTERACTING PROTEIN-RELATED"/>
    <property type="match status" value="1"/>
</dbReference>
<keyword evidence="9" id="KW-1185">Reference proteome</keyword>
<gene>
    <name evidence="8" type="ORF">EHV23_12465</name>
</gene>
<dbReference type="RefSeq" id="WP_125096359.1">
    <property type="nucleotide sequence ID" value="NZ_RRUE01000002.1"/>
</dbReference>